<dbReference type="InterPro" id="IPR000209">
    <property type="entry name" value="Peptidase_S8/S53_dom"/>
</dbReference>
<evidence type="ECO:0000259" key="2">
    <source>
        <dbReference type="Pfam" id="PF00082"/>
    </source>
</evidence>
<protein>
    <submittedName>
        <fullName evidence="3">S8 family serine peptidase</fullName>
    </submittedName>
</protein>
<feature type="domain" description="Peptidase S8/S53" evidence="2">
    <location>
        <begin position="203"/>
        <end position="246"/>
    </location>
</feature>
<evidence type="ECO:0000313" key="3">
    <source>
        <dbReference type="EMBL" id="QPE04044.1"/>
    </source>
</evidence>
<proteinExistence type="predicted"/>
<reference evidence="3 4" key="1">
    <citation type="submission" date="2020-11" db="EMBL/GenBank/DDBJ databases">
        <title>Amino acid is mineralized and recycled by bacteria in oceanic microbiome.</title>
        <authorList>
            <person name="Zheng L.Y."/>
        </authorList>
    </citation>
    <scope>NUCLEOTIDE SEQUENCE [LARGE SCALE GENOMIC DNA]</scope>
    <source>
        <strain evidence="3 4">A32-1</strain>
    </source>
</reference>
<dbReference type="Proteomes" id="UP000594480">
    <property type="component" value="Chromosome"/>
</dbReference>
<keyword evidence="1" id="KW-0812">Transmembrane</keyword>
<evidence type="ECO:0000313" key="4">
    <source>
        <dbReference type="Proteomes" id="UP000594480"/>
    </source>
</evidence>
<dbReference type="Pfam" id="PF00082">
    <property type="entry name" value="Peptidase_S8"/>
    <property type="match status" value="1"/>
</dbReference>
<keyword evidence="1" id="KW-1133">Transmembrane helix</keyword>
<feature type="transmembrane region" description="Helical" evidence="1">
    <location>
        <begin position="301"/>
        <end position="319"/>
    </location>
</feature>
<keyword evidence="1" id="KW-0472">Membrane</keyword>
<dbReference type="InterPro" id="IPR036852">
    <property type="entry name" value="Peptidase_S8/S53_dom_sf"/>
</dbReference>
<accession>A0A7S8MVR0</accession>
<dbReference type="EMBL" id="CP064760">
    <property type="protein sequence ID" value="QPE04044.1"/>
    <property type="molecule type" value="Genomic_DNA"/>
</dbReference>
<gene>
    <name evidence="3" type="ORF">IT882_12575</name>
</gene>
<dbReference type="GO" id="GO:0004252">
    <property type="term" value="F:serine-type endopeptidase activity"/>
    <property type="evidence" value="ECO:0007669"/>
    <property type="project" value="InterPro"/>
</dbReference>
<name>A0A7S8MVR0_9MICO</name>
<keyword evidence="4" id="KW-1185">Reference proteome</keyword>
<dbReference type="RefSeq" id="WP_195692135.1">
    <property type="nucleotide sequence ID" value="NZ_CP064760.1"/>
</dbReference>
<dbReference type="GO" id="GO:0006508">
    <property type="term" value="P:proteolysis"/>
    <property type="evidence" value="ECO:0007669"/>
    <property type="project" value="InterPro"/>
</dbReference>
<dbReference type="KEGG" id="msf:IT882_12575"/>
<dbReference type="Gene3D" id="3.40.50.200">
    <property type="entry name" value="Peptidase S8/S53 domain"/>
    <property type="match status" value="1"/>
</dbReference>
<organism evidence="3 4">
    <name type="scientific">Microbacterium schleiferi</name>
    <dbReference type="NCBI Taxonomy" id="69362"/>
    <lineage>
        <taxon>Bacteria</taxon>
        <taxon>Bacillati</taxon>
        <taxon>Actinomycetota</taxon>
        <taxon>Actinomycetes</taxon>
        <taxon>Micrococcales</taxon>
        <taxon>Microbacteriaceae</taxon>
        <taxon>Microbacterium</taxon>
    </lineage>
</organism>
<dbReference type="SUPFAM" id="SSF52743">
    <property type="entry name" value="Subtilisin-like"/>
    <property type="match status" value="1"/>
</dbReference>
<sequence>MGDQPYNLSNTLYGAFTDASTGALTDLLIPGTTEAAGAPLSTGTVFGALGYTGPPAAIYPGRDLLIVREADTALTGDLPIRFEFWSNNSPRVVAAAEWFTSTTTDTFGSTIVGRSANPSSITIAARPLFPALDVICPPLDPSVFGLECFSSTGPQTRYWGALNLAQVPPAPLPAPETRVGPTITAYDGIPTTFFGMDVGGQWLFYGTSAATPTAGGVLALGMQAAPDARVGDLVAALQETASDRAAPMPWNGVTRASAAGAGFIAPVAFIDAVHPAPAPTPEPTAAAGGATLAEGGAESPAPIAVAASVIVGAGLLLLLRRRRSASSLQHEEQPQ</sequence>
<dbReference type="AlphaFoldDB" id="A0A7S8MVR0"/>
<evidence type="ECO:0000256" key="1">
    <source>
        <dbReference type="SAM" id="Phobius"/>
    </source>
</evidence>